<proteinExistence type="predicted"/>
<gene>
    <name evidence="1" type="ORF">RHMOL_Rhmol05G0233400</name>
</gene>
<keyword evidence="2" id="KW-1185">Reference proteome</keyword>
<reference evidence="1" key="1">
    <citation type="submission" date="2022-02" db="EMBL/GenBank/DDBJ databases">
        <title>Plant Genome Project.</title>
        <authorList>
            <person name="Zhang R.-G."/>
        </authorList>
    </citation>
    <scope>NUCLEOTIDE SEQUENCE</scope>
    <source>
        <strain evidence="1">AT1</strain>
    </source>
</reference>
<dbReference type="Proteomes" id="UP001062846">
    <property type="component" value="Chromosome 5"/>
</dbReference>
<evidence type="ECO:0000313" key="1">
    <source>
        <dbReference type="EMBL" id="KAI8556197.1"/>
    </source>
</evidence>
<comment type="caution">
    <text evidence="1">The sequence shown here is derived from an EMBL/GenBank/DDBJ whole genome shotgun (WGS) entry which is preliminary data.</text>
</comment>
<dbReference type="EMBL" id="CM046392">
    <property type="protein sequence ID" value="KAI8556197.1"/>
    <property type="molecule type" value="Genomic_DNA"/>
</dbReference>
<protein>
    <submittedName>
        <fullName evidence="1">Uncharacterized protein</fullName>
    </submittedName>
</protein>
<accession>A0ACC0NUK1</accession>
<organism evidence="1 2">
    <name type="scientific">Rhododendron molle</name>
    <name type="common">Chinese azalea</name>
    <name type="synonym">Azalea mollis</name>
    <dbReference type="NCBI Taxonomy" id="49168"/>
    <lineage>
        <taxon>Eukaryota</taxon>
        <taxon>Viridiplantae</taxon>
        <taxon>Streptophyta</taxon>
        <taxon>Embryophyta</taxon>
        <taxon>Tracheophyta</taxon>
        <taxon>Spermatophyta</taxon>
        <taxon>Magnoliopsida</taxon>
        <taxon>eudicotyledons</taxon>
        <taxon>Gunneridae</taxon>
        <taxon>Pentapetalae</taxon>
        <taxon>asterids</taxon>
        <taxon>Ericales</taxon>
        <taxon>Ericaceae</taxon>
        <taxon>Ericoideae</taxon>
        <taxon>Rhodoreae</taxon>
        <taxon>Rhododendron</taxon>
    </lineage>
</organism>
<sequence length="232" mass="26778">MRCVCKSLRSLISDPKFARTHLSQASTNTDYTNHRLILITPYQVESCSLYSIWNEKSESAVRLDCPLRPPYHRVTIWGCCDGLLCIGTEREVCTWNDGLRCFRTTREVCIWNPSTRKYKGLPGVEMSRDFDGGFARFGFGYDDCIDDYKVVGFFFDSRTSKPKVKVYTLRSNSWGRLGDCPHRIPLDCLGTFVNRALHWIQLSASSYSNDIIVSLERFRNLSIEMVIFMTRC</sequence>
<evidence type="ECO:0000313" key="2">
    <source>
        <dbReference type="Proteomes" id="UP001062846"/>
    </source>
</evidence>
<name>A0ACC0NUK1_RHOML</name>